<dbReference type="Proteomes" id="UP000553016">
    <property type="component" value="Unassembled WGS sequence"/>
</dbReference>
<evidence type="ECO:0000313" key="2">
    <source>
        <dbReference type="EMBL" id="MBC2242235.1"/>
    </source>
</evidence>
<keyword evidence="1" id="KW-1133">Transmembrane helix</keyword>
<keyword evidence="1" id="KW-0472">Membrane</keyword>
<protein>
    <recommendedName>
        <fullName evidence="4">DUF4190 domain-containing protein</fullName>
    </recommendedName>
</protein>
<proteinExistence type="predicted"/>
<accession>A0A842F4G2</accession>
<evidence type="ECO:0000313" key="3">
    <source>
        <dbReference type="Proteomes" id="UP000553016"/>
    </source>
</evidence>
<comment type="caution">
    <text evidence="2">The sequence shown here is derived from an EMBL/GenBank/DDBJ whole genome shotgun (WGS) entry which is preliminary data.</text>
</comment>
<evidence type="ECO:0000256" key="1">
    <source>
        <dbReference type="SAM" id="Phobius"/>
    </source>
</evidence>
<evidence type="ECO:0008006" key="4">
    <source>
        <dbReference type="Google" id="ProtNLM"/>
    </source>
</evidence>
<dbReference type="EMBL" id="JAARZA010000011">
    <property type="protein sequence ID" value="MBC2242235.1"/>
    <property type="molecule type" value="Genomic_DNA"/>
</dbReference>
<name>A0A842F4G2_9LIST</name>
<keyword evidence="1" id="KW-0812">Transmembrane</keyword>
<feature type="transmembrane region" description="Helical" evidence="1">
    <location>
        <begin position="46"/>
        <end position="71"/>
    </location>
</feature>
<organism evidence="2 3">
    <name type="scientific">Listeria booriae</name>
    <dbReference type="NCBI Taxonomy" id="1552123"/>
    <lineage>
        <taxon>Bacteria</taxon>
        <taxon>Bacillati</taxon>
        <taxon>Bacillota</taxon>
        <taxon>Bacilli</taxon>
        <taxon>Bacillales</taxon>
        <taxon>Listeriaceae</taxon>
        <taxon>Listeria</taxon>
    </lineage>
</organism>
<gene>
    <name evidence="2" type="ORF">HCB35_17310</name>
</gene>
<sequence>MTDTLKTVGMWIVSIIAVGGGIWLIIWGIIDLVSGLAGKNKEYGKVLLGIGIGVFGGFLMLWGGSNIISFFQSNGSQIPIK</sequence>
<feature type="transmembrane region" description="Helical" evidence="1">
    <location>
        <begin position="12"/>
        <end position="34"/>
    </location>
</feature>
<dbReference type="AlphaFoldDB" id="A0A842F4G2"/>
<dbReference type="RefSeq" id="WP_185541784.1">
    <property type="nucleotide sequence ID" value="NZ_JAARZA010000011.1"/>
</dbReference>
<reference evidence="2 3" key="1">
    <citation type="submission" date="2020-03" db="EMBL/GenBank/DDBJ databases">
        <title>Soil Listeria distribution.</title>
        <authorList>
            <person name="Liao J."/>
            <person name="Wiedmann M."/>
        </authorList>
    </citation>
    <scope>NUCLEOTIDE SEQUENCE [LARGE SCALE GENOMIC DNA]</scope>
    <source>
        <strain evidence="2 3">FSL L7-0149</strain>
    </source>
</reference>